<evidence type="ECO:0000256" key="4">
    <source>
        <dbReference type="ARBA" id="ARBA00022777"/>
    </source>
</evidence>
<sequence>MGGKHANKLREVQREITFYLQLFPLVSFVDTTRSWERLMSRAHPYKDTADELHRVHHSEHGIRFNTETLKVTELGDQGVTQSPEVFEEKRSERTSIRSVNLDQLVVLDDVGKGAVLTFSQILAATNNFSGRSLIGEGGFGSVYKGKLPNGLEIAVKRHDTSSHQGEEEFMAEIDVIPKLRQENIIELIGFCVQGKEWILVYEYISNGSLASIIRDETKRTSLNWSKRLKIIEGISDGLLYLQKHSAMCIVHRDIKASNILLDHEMNAKISDFGLATKLAPNATAEVLVRGTWGYADPEYVATGIISDKTDVYSFGIVLLEIISGKLCVSESNIKGTSQRVIFPEFALKNRKKLHKLIDPSLGAKKHERAQIMQCLRVAMLCIRDRAEHRPTMSEVVTMIPSSKTPKDRKVPALFLSKLYACTQHMKVLNAFCSLSVF</sequence>
<dbReference type="PROSITE" id="PS50011">
    <property type="entry name" value="PROTEIN_KINASE_DOM"/>
    <property type="match status" value="1"/>
</dbReference>
<dbReference type="AlphaFoldDB" id="A0A6G1C907"/>
<proteinExistence type="inferred from homology"/>
<keyword evidence="3 6" id="KW-0547">Nucleotide-binding</keyword>
<dbReference type="InterPro" id="IPR008271">
    <property type="entry name" value="Ser/Thr_kinase_AS"/>
</dbReference>
<dbReference type="InterPro" id="IPR011009">
    <property type="entry name" value="Kinase-like_dom_sf"/>
</dbReference>
<evidence type="ECO:0000256" key="7">
    <source>
        <dbReference type="RuleBase" id="RU000304"/>
    </source>
</evidence>
<evidence type="ECO:0000256" key="5">
    <source>
        <dbReference type="ARBA" id="ARBA00022840"/>
    </source>
</evidence>
<dbReference type="InterPro" id="IPR017441">
    <property type="entry name" value="Protein_kinase_ATP_BS"/>
</dbReference>
<dbReference type="EMBL" id="SPHZ02000010">
    <property type="protein sequence ID" value="KAF0896274.1"/>
    <property type="molecule type" value="Genomic_DNA"/>
</dbReference>
<dbReference type="InterPro" id="IPR000719">
    <property type="entry name" value="Prot_kinase_dom"/>
</dbReference>
<dbReference type="PANTHER" id="PTHR27006:SF601">
    <property type="entry name" value="PROTEIN KINASE DOMAIN-CONTAINING PROTEIN"/>
    <property type="match status" value="1"/>
</dbReference>
<keyword evidence="10" id="KW-1185">Reference proteome</keyword>
<dbReference type="GO" id="GO:0004674">
    <property type="term" value="F:protein serine/threonine kinase activity"/>
    <property type="evidence" value="ECO:0007669"/>
    <property type="project" value="UniProtKB-KW"/>
</dbReference>
<dbReference type="Proteomes" id="UP000479710">
    <property type="component" value="Unassembled WGS sequence"/>
</dbReference>
<evidence type="ECO:0000313" key="10">
    <source>
        <dbReference type="Proteomes" id="UP000479710"/>
    </source>
</evidence>
<dbReference type="Pfam" id="PF07714">
    <property type="entry name" value="PK_Tyr_Ser-Thr"/>
    <property type="match status" value="1"/>
</dbReference>
<dbReference type="PROSITE" id="PS00107">
    <property type="entry name" value="PROTEIN_KINASE_ATP"/>
    <property type="match status" value="1"/>
</dbReference>
<organism evidence="9 10">
    <name type="scientific">Oryza meyeriana var. granulata</name>
    <dbReference type="NCBI Taxonomy" id="110450"/>
    <lineage>
        <taxon>Eukaryota</taxon>
        <taxon>Viridiplantae</taxon>
        <taxon>Streptophyta</taxon>
        <taxon>Embryophyta</taxon>
        <taxon>Tracheophyta</taxon>
        <taxon>Spermatophyta</taxon>
        <taxon>Magnoliopsida</taxon>
        <taxon>Liliopsida</taxon>
        <taxon>Poales</taxon>
        <taxon>Poaceae</taxon>
        <taxon>BOP clade</taxon>
        <taxon>Oryzoideae</taxon>
        <taxon>Oryzeae</taxon>
        <taxon>Oryzinae</taxon>
        <taxon>Oryza</taxon>
        <taxon>Oryza meyeriana</taxon>
    </lineage>
</organism>
<evidence type="ECO:0000256" key="1">
    <source>
        <dbReference type="ARBA" id="ARBA00022527"/>
    </source>
</evidence>
<dbReference type="FunFam" id="1.10.510.10:FF:000384">
    <property type="entry name" value="G-type lectin S-receptor-like serine/threonine-protein kinase"/>
    <property type="match status" value="1"/>
</dbReference>
<dbReference type="OrthoDB" id="635774at2759"/>
<dbReference type="PROSITE" id="PS00108">
    <property type="entry name" value="PROTEIN_KINASE_ST"/>
    <property type="match status" value="1"/>
</dbReference>
<evidence type="ECO:0000256" key="3">
    <source>
        <dbReference type="ARBA" id="ARBA00022741"/>
    </source>
</evidence>
<reference evidence="9 10" key="1">
    <citation type="submission" date="2019-11" db="EMBL/GenBank/DDBJ databases">
        <title>Whole genome sequence of Oryza granulata.</title>
        <authorList>
            <person name="Li W."/>
        </authorList>
    </citation>
    <scope>NUCLEOTIDE SEQUENCE [LARGE SCALE GENOMIC DNA]</scope>
    <source>
        <strain evidence="10">cv. Menghai</strain>
        <tissue evidence="9">Leaf</tissue>
    </source>
</reference>
<accession>A0A6G1C907</accession>
<feature type="binding site" evidence="6">
    <location>
        <position position="156"/>
    </location>
    <ligand>
        <name>ATP</name>
        <dbReference type="ChEBI" id="CHEBI:30616"/>
    </ligand>
</feature>
<evidence type="ECO:0000256" key="6">
    <source>
        <dbReference type="PROSITE-ProRule" id="PRU10141"/>
    </source>
</evidence>
<feature type="domain" description="Protein kinase" evidence="8">
    <location>
        <begin position="128"/>
        <end position="413"/>
    </location>
</feature>
<dbReference type="Gene3D" id="3.30.200.20">
    <property type="entry name" value="Phosphorylase Kinase, domain 1"/>
    <property type="match status" value="1"/>
</dbReference>
<dbReference type="Gene3D" id="1.10.510.10">
    <property type="entry name" value="Transferase(Phosphotransferase) domain 1"/>
    <property type="match status" value="1"/>
</dbReference>
<gene>
    <name evidence="9" type="ORF">E2562_019751</name>
</gene>
<evidence type="ECO:0000256" key="2">
    <source>
        <dbReference type="ARBA" id="ARBA00022679"/>
    </source>
</evidence>
<name>A0A6G1C907_9ORYZ</name>
<dbReference type="CDD" id="cd14066">
    <property type="entry name" value="STKc_IRAK"/>
    <property type="match status" value="1"/>
</dbReference>
<comment type="similarity">
    <text evidence="7">Belongs to the protein kinase superfamily.</text>
</comment>
<keyword evidence="2" id="KW-0808">Transferase</keyword>
<dbReference type="SUPFAM" id="SSF56112">
    <property type="entry name" value="Protein kinase-like (PK-like)"/>
    <property type="match status" value="1"/>
</dbReference>
<keyword evidence="1 7" id="KW-0723">Serine/threonine-protein kinase</keyword>
<evidence type="ECO:0000259" key="8">
    <source>
        <dbReference type="PROSITE" id="PS50011"/>
    </source>
</evidence>
<dbReference type="FunFam" id="3.30.200.20:FF:000039">
    <property type="entry name" value="receptor-like protein kinase FERONIA"/>
    <property type="match status" value="1"/>
</dbReference>
<keyword evidence="5 6" id="KW-0067">ATP-binding</keyword>
<comment type="caution">
    <text evidence="9">The sequence shown here is derived from an EMBL/GenBank/DDBJ whole genome shotgun (WGS) entry which is preliminary data.</text>
</comment>
<dbReference type="PANTHER" id="PTHR27006">
    <property type="entry name" value="PROMASTIGOTE SURFACE ANTIGEN PROTEIN PSA"/>
    <property type="match status" value="1"/>
</dbReference>
<dbReference type="InterPro" id="IPR001245">
    <property type="entry name" value="Ser-Thr/Tyr_kinase_cat_dom"/>
</dbReference>
<keyword evidence="4" id="KW-0418">Kinase</keyword>
<evidence type="ECO:0000313" key="9">
    <source>
        <dbReference type="EMBL" id="KAF0896274.1"/>
    </source>
</evidence>
<dbReference type="GO" id="GO:0005524">
    <property type="term" value="F:ATP binding"/>
    <property type="evidence" value="ECO:0007669"/>
    <property type="project" value="UniProtKB-UniRule"/>
</dbReference>
<protein>
    <recommendedName>
        <fullName evidence="8">Protein kinase domain-containing protein</fullName>
    </recommendedName>
</protein>
<dbReference type="SMART" id="SM00220">
    <property type="entry name" value="S_TKc"/>
    <property type="match status" value="1"/>
</dbReference>